<proteinExistence type="predicted"/>
<dbReference type="InterPro" id="IPR050598">
    <property type="entry name" value="AminoAcid_Transporter"/>
</dbReference>
<keyword evidence="4 5" id="KW-0472">Membrane</keyword>
<dbReference type="PANTHER" id="PTHR11785">
    <property type="entry name" value="AMINO ACID TRANSPORTER"/>
    <property type="match status" value="1"/>
</dbReference>
<keyword evidence="7" id="KW-1185">Reference proteome</keyword>
<dbReference type="GO" id="GO:0016020">
    <property type="term" value="C:membrane"/>
    <property type="evidence" value="ECO:0007669"/>
    <property type="project" value="UniProtKB-SubCell"/>
</dbReference>
<keyword evidence="3 5" id="KW-1133">Transmembrane helix</keyword>
<dbReference type="PIRSF" id="PIRSF006060">
    <property type="entry name" value="AA_transporter"/>
    <property type="match status" value="1"/>
</dbReference>
<organism evidence="6 7">
    <name type="scientific">Dawidia cretensis</name>
    <dbReference type="NCBI Taxonomy" id="2782350"/>
    <lineage>
        <taxon>Bacteria</taxon>
        <taxon>Pseudomonadati</taxon>
        <taxon>Bacteroidota</taxon>
        <taxon>Cytophagia</taxon>
        <taxon>Cytophagales</taxon>
        <taxon>Chryseotaleaceae</taxon>
        <taxon>Dawidia</taxon>
    </lineage>
</organism>
<evidence type="ECO:0000313" key="6">
    <source>
        <dbReference type="EMBL" id="MBT1708343.1"/>
    </source>
</evidence>
<evidence type="ECO:0000256" key="2">
    <source>
        <dbReference type="ARBA" id="ARBA00022692"/>
    </source>
</evidence>
<feature type="transmembrane region" description="Helical" evidence="5">
    <location>
        <begin position="389"/>
        <end position="409"/>
    </location>
</feature>
<reference evidence="6 7" key="1">
    <citation type="submission" date="2021-05" db="EMBL/GenBank/DDBJ databases">
        <title>A Polyphasic approach of four new species of the genus Ohtaekwangia: Ohtaekwangia histidinii sp. nov., Ohtaekwangia cretensis sp. nov., Ohtaekwangia indiensis sp. nov., Ohtaekwangia reichenbachii sp. nov. from diverse environment.</title>
        <authorList>
            <person name="Octaviana S."/>
        </authorList>
    </citation>
    <scope>NUCLEOTIDE SEQUENCE [LARGE SCALE GENOMIC DNA]</scope>
    <source>
        <strain evidence="6 7">PWU5</strain>
    </source>
</reference>
<feature type="transmembrane region" description="Helical" evidence="5">
    <location>
        <begin position="421"/>
        <end position="444"/>
    </location>
</feature>
<protein>
    <submittedName>
        <fullName evidence="6">Amino acid permease</fullName>
    </submittedName>
</protein>
<dbReference type="Proteomes" id="UP001319080">
    <property type="component" value="Unassembled WGS sequence"/>
</dbReference>
<feature type="transmembrane region" description="Helical" evidence="5">
    <location>
        <begin position="314"/>
        <end position="335"/>
    </location>
</feature>
<evidence type="ECO:0000256" key="1">
    <source>
        <dbReference type="ARBA" id="ARBA00004141"/>
    </source>
</evidence>
<dbReference type="AlphaFoldDB" id="A0AAP2GTK5"/>
<dbReference type="RefSeq" id="WP_254083935.1">
    <property type="nucleotide sequence ID" value="NZ_JAHESE010000006.1"/>
</dbReference>
<dbReference type="GO" id="GO:0015179">
    <property type="term" value="F:L-amino acid transmembrane transporter activity"/>
    <property type="evidence" value="ECO:0007669"/>
    <property type="project" value="TreeGrafter"/>
</dbReference>
<gene>
    <name evidence="6" type="ORF">KK062_08915</name>
</gene>
<feature type="transmembrane region" description="Helical" evidence="5">
    <location>
        <begin position="46"/>
        <end position="67"/>
    </location>
</feature>
<comment type="subcellular location">
    <subcellularLocation>
        <location evidence="1">Membrane</location>
        <topology evidence="1">Multi-pass membrane protein</topology>
    </subcellularLocation>
</comment>
<name>A0AAP2GTK5_9BACT</name>
<keyword evidence="2 5" id="KW-0812">Transmembrane</keyword>
<evidence type="ECO:0000313" key="7">
    <source>
        <dbReference type="Proteomes" id="UP001319080"/>
    </source>
</evidence>
<feature type="transmembrane region" description="Helical" evidence="5">
    <location>
        <begin position="92"/>
        <end position="117"/>
    </location>
</feature>
<dbReference type="Gene3D" id="1.20.1740.10">
    <property type="entry name" value="Amino acid/polyamine transporter I"/>
    <property type="match status" value="1"/>
</dbReference>
<accession>A0AAP2GTK5</accession>
<dbReference type="Pfam" id="PF13520">
    <property type="entry name" value="AA_permease_2"/>
    <property type="match status" value="1"/>
</dbReference>
<evidence type="ECO:0000256" key="4">
    <source>
        <dbReference type="ARBA" id="ARBA00023136"/>
    </source>
</evidence>
<feature type="transmembrane region" description="Helical" evidence="5">
    <location>
        <begin position="149"/>
        <end position="167"/>
    </location>
</feature>
<dbReference type="EMBL" id="JAHESE010000006">
    <property type="protein sequence ID" value="MBT1708343.1"/>
    <property type="molecule type" value="Genomic_DNA"/>
</dbReference>
<feature type="transmembrane region" description="Helical" evidence="5">
    <location>
        <begin position="218"/>
        <end position="238"/>
    </location>
</feature>
<evidence type="ECO:0000256" key="5">
    <source>
        <dbReference type="SAM" id="Phobius"/>
    </source>
</evidence>
<sequence>MAQPSSSQGQLVRSLGLFSAFILTVSSVIGSGVYKKVAPMAAELHSADLVLMAWILAGLITLCGALSNAEVAGLLADSGGEFVYFRKLYNRFFAFLFGWTTFTVIRSAAVASIAYVFSQSFNALVPLPVLPAEWATISIGGVFTPFDNFGVKVLTVALIMALSYNNYIGLKFGEGLSKAVLIIVVFSIVMIVILGLTMGGGSLETFQTPSINFQPRSWLSASFIQSMFAALLGAFWAYEGWSATGYIGGEIKNPNRNLPLALVSGVMFVMVVYLCINFTYLYILPVDQIIASKTSQNTIAAVAVVRHFLGEQGAFFIAILILLTTFGCTNTTLLGPPRLYYAMAKDGMFFKAASYIHPKYNTPSKAIWIQAVWSSILVFSGSFDQLTDMLIFAAFIFYGATTLGVFVLRRKMPDVPRPYKAWGYPVVPAIFILFCIALIVVTLIGKPREALIGLALMCSGLPFYWYWSRQERKQA</sequence>
<feature type="transmembrane region" description="Helical" evidence="5">
    <location>
        <begin position="15"/>
        <end position="34"/>
    </location>
</feature>
<feature type="transmembrane region" description="Helical" evidence="5">
    <location>
        <begin position="450"/>
        <end position="467"/>
    </location>
</feature>
<feature type="transmembrane region" description="Helical" evidence="5">
    <location>
        <begin position="124"/>
        <end position="143"/>
    </location>
</feature>
<evidence type="ECO:0000256" key="3">
    <source>
        <dbReference type="ARBA" id="ARBA00022989"/>
    </source>
</evidence>
<dbReference type="InterPro" id="IPR002293">
    <property type="entry name" value="AA/rel_permease1"/>
</dbReference>
<comment type="caution">
    <text evidence="6">The sequence shown here is derived from an EMBL/GenBank/DDBJ whole genome shotgun (WGS) entry which is preliminary data.</text>
</comment>
<feature type="transmembrane region" description="Helical" evidence="5">
    <location>
        <begin position="179"/>
        <end position="198"/>
    </location>
</feature>
<dbReference type="PANTHER" id="PTHR11785:SF512">
    <property type="entry name" value="SOBREMESA, ISOFORM B"/>
    <property type="match status" value="1"/>
</dbReference>
<feature type="transmembrane region" description="Helical" evidence="5">
    <location>
        <begin position="258"/>
        <end position="283"/>
    </location>
</feature>